<feature type="domain" description="DNA repair protein rhp7 treble clef" evidence="2">
    <location>
        <begin position="57"/>
        <end position="95"/>
    </location>
</feature>
<dbReference type="SUPFAM" id="SSF52047">
    <property type="entry name" value="RNI-like"/>
    <property type="match status" value="1"/>
</dbReference>
<feature type="compositionally biased region" description="Basic residues" evidence="1">
    <location>
        <begin position="1"/>
        <end position="14"/>
    </location>
</feature>
<accession>A0A4S4KFK9</accession>
<sequence>MKAKEKAKKGRGKKKGDNGDDDDYENDDSEEDEYTALSQGALVNRSRNAASVAKPPIGSFETCVECEGQFTVTRYTMAASPGPGWLCHKCAKAMGADPFKKPVAPRKRAGPGDRRKVVSFEDREFTSLASLCINIVSQHIEDVEALGDIGAVNRIEIGRVLAKNRRLTMENAPLLYDIKNTELAFYDATKLGPNAFSTLASLNPSVESLRIDFCGRINDDALKHWGEHLHSIKRLELLGPFLVRPEGWQALFAGCSQLTNFLITQSPRFDIDCMSSLAQHCTKLTELRLCQIGKMNDYFLPYIESFKNLTSLNLSEPSKSLSTEAVVSLLNAVGSNLTHLNLSKNNLLTNEFLSAGLTPNVRVLTSIVLDEIPELTDAGMCAFFTNTANVPMHRISLRRNHALADEALIGLLKHSGATLVELDINSWKSASNDALLAIGEHAKVLRKLDLGFCRQADEFVIKAILDGSEEIKDISVFACNKLAERCPKKRGVSIRGIESYSV</sequence>
<evidence type="ECO:0000259" key="2">
    <source>
        <dbReference type="Pfam" id="PF23550"/>
    </source>
</evidence>
<dbReference type="PANTHER" id="PTHR13318">
    <property type="entry name" value="PARTNER OF PAIRED, ISOFORM B-RELATED"/>
    <property type="match status" value="1"/>
</dbReference>
<dbReference type="EMBL" id="SGPK01000835">
    <property type="protein sequence ID" value="THG96955.1"/>
    <property type="molecule type" value="Genomic_DNA"/>
</dbReference>
<dbReference type="GO" id="GO:0031146">
    <property type="term" value="P:SCF-dependent proteasomal ubiquitin-dependent protein catabolic process"/>
    <property type="evidence" value="ECO:0007669"/>
    <property type="project" value="TreeGrafter"/>
</dbReference>
<dbReference type="Gene3D" id="3.80.10.10">
    <property type="entry name" value="Ribonuclease Inhibitor"/>
    <property type="match status" value="2"/>
</dbReference>
<dbReference type="Proteomes" id="UP000308199">
    <property type="component" value="Unassembled WGS sequence"/>
</dbReference>
<dbReference type="Pfam" id="PF23550">
    <property type="entry name" value="zf_Tbcl_Rhp7"/>
    <property type="match status" value="1"/>
</dbReference>
<feature type="compositionally biased region" description="Acidic residues" evidence="1">
    <location>
        <begin position="19"/>
        <end position="34"/>
    </location>
</feature>
<dbReference type="InterPro" id="IPR056451">
    <property type="entry name" value="Znf_Tbcl_Rhp7"/>
</dbReference>
<reference evidence="3 4" key="1">
    <citation type="submission" date="2019-02" db="EMBL/GenBank/DDBJ databases">
        <title>Genome sequencing of the rare red list fungi Phellinidium pouzarii.</title>
        <authorList>
            <person name="Buettner E."/>
            <person name="Kellner H."/>
        </authorList>
    </citation>
    <scope>NUCLEOTIDE SEQUENCE [LARGE SCALE GENOMIC DNA]</scope>
    <source>
        <strain evidence="3 4">DSM 108285</strain>
    </source>
</reference>
<dbReference type="GO" id="GO:0019005">
    <property type="term" value="C:SCF ubiquitin ligase complex"/>
    <property type="evidence" value="ECO:0007669"/>
    <property type="project" value="TreeGrafter"/>
</dbReference>
<gene>
    <name evidence="3" type="ORF">EW145_g7688</name>
</gene>
<name>A0A4S4KFK9_9AGAM</name>
<evidence type="ECO:0000256" key="1">
    <source>
        <dbReference type="SAM" id="MobiDB-lite"/>
    </source>
</evidence>
<organism evidence="3 4">
    <name type="scientific">Phellinidium pouzarii</name>
    <dbReference type="NCBI Taxonomy" id="167371"/>
    <lineage>
        <taxon>Eukaryota</taxon>
        <taxon>Fungi</taxon>
        <taxon>Dikarya</taxon>
        <taxon>Basidiomycota</taxon>
        <taxon>Agaricomycotina</taxon>
        <taxon>Agaricomycetes</taxon>
        <taxon>Hymenochaetales</taxon>
        <taxon>Hymenochaetaceae</taxon>
        <taxon>Phellinidium</taxon>
    </lineage>
</organism>
<comment type="caution">
    <text evidence="3">The sequence shown here is derived from an EMBL/GenBank/DDBJ whole genome shotgun (WGS) entry which is preliminary data.</text>
</comment>
<dbReference type="AlphaFoldDB" id="A0A4S4KFK9"/>
<evidence type="ECO:0000313" key="4">
    <source>
        <dbReference type="Proteomes" id="UP000308199"/>
    </source>
</evidence>
<proteinExistence type="predicted"/>
<evidence type="ECO:0000313" key="3">
    <source>
        <dbReference type="EMBL" id="THG96955.1"/>
    </source>
</evidence>
<keyword evidence="4" id="KW-1185">Reference proteome</keyword>
<dbReference type="OrthoDB" id="421226at2759"/>
<protein>
    <recommendedName>
        <fullName evidence="2">DNA repair protein rhp7 treble clef domain-containing protein</fullName>
    </recommendedName>
</protein>
<feature type="region of interest" description="Disordered" evidence="1">
    <location>
        <begin position="1"/>
        <end position="36"/>
    </location>
</feature>
<dbReference type="InterPro" id="IPR032675">
    <property type="entry name" value="LRR_dom_sf"/>
</dbReference>